<evidence type="ECO:0000256" key="2">
    <source>
        <dbReference type="SAM" id="SignalP"/>
    </source>
</evidence>
<evidence type="ECO:0008006" key="5">
    <source>
        <dbReference type="Google" id="ProtNLM"/>
    </source>
</evidence>
<dbReference type="Proteomes" id="UP000095552">
    <property type="component" value="Unassembled WGS sequence"/>
</dbReference>
<dbReference type="EMBL" id="MDGQ01000004">
    <property type="protein sequence ID" value="OEK05815.1"/>
    <property type="molecule type" value="Genomic_DNA"/>
</dbReference>
<sequence length="289" mass="33196">MNKKITLAVLTFILFSIYSVASAQEDHKKESIKKISLLDSLNTQGMKLYRQNFGKNVRPSALSIRSRVEGLVIYEVSVSDKGEVSVRFMTKLNDDIEQTVSKFILSSVNNWVNIGKAYKVYQPIAIGVGEYNIGQIMGMVDGFPSSFEAPFLPVLTRNTIISKTVVRRSITLDKNDSRTPEEAIKELREEELRKDPNRVMSRSGKNMRLSEPGETTKAYNKLLKKLETYLAKKKGKKAYLTINKLIRFNPFNKTLIQQRRRLEKELGKDEFRTYDLLWLQAMAQIEQID</sequence>
<keyword evidence="4" id="KW-1185">Reference proteome</keyword>
<feature type="region of interest" description="Disordered" evidence="1">
    <location>
        <begin position="190"/>
        <end position="213"/>
    </location>
</feature>
<evidence type="ECO:0000313" key="4">
    <source>
        <dbReference type="Proteomes" id="UP000095552"/>
    </source>
</evidence>
<accession>A0A1E5T354</accession>
<feature type="chain" id="PRO_5009185899" description="TonB C-terminal domain-containing protein" evidence="2">
    <location>
        <begin position="24"/>
        <end position="289"/>
    </location>
</feature>
<comment type="caution">
    <text evidence="3">The sequence shown here is derived from an EMBL/GenBank/DDBJ whole genome shotgun (WGS) entry which is preliminary data.</text>
</comment>
<dbReference type="STRING" id="1563681.BFP71_06760"/>
<dbReference type="AlphaFoldDB" id="A0A1E5T354"/>
<dbReference type="OrthoDB" id="983050at2"/>
<dbReference type="RefSeq" id="WP_069834733.1">
    <property type="nucleotide sequence ID" value="NZ_MDGQ01000004.1"/>
</dbReference>
<organism evidence="3 4">
    <name type="scientific">Roseivirga misakiensis</name>
    <dbReference type="NCBI Taxonomy" id="1563681"/>
    <lineage>
        <taxon>Bacteria</taxon>
        <taxon>Pseudomonadati</taxon>
        <taxon>Bacteroidota</taxon>
        <taxon>Cytophagia</taxon>
        <taxon>Cytophagales</taxon>
        <taxon>Roseivirgaceae</taxon>
        <taxon>Roseivirga</taxon>
    </lineage>
</organism>
<evidence type="ECO:0000313" key="3">
    <source>
        <dbReference type="EMBL" id="OEK05815.1"/>
    </source>
</evidence>
<protein>
    <recommendedName>
        <fullName evidence="5">TonB C-terminal domain-containing protein</fullName>
    </recommendedName>
</protein>
<gene>
    <name evidence="3" type="ORF">BFP71_06760</name>
</gene>
<evidence type="ECO:0000256" key="1">
    <source>
        <dbReference type="SAM" id="MobiDB-lite"/>
    </source>
</evidence>
<proteinExistence type="predicted"/>
<keyword evidence="2" id="KW-0732">Signal</keyword>
<name>A0A1E5T354_9BACT</name>
<reference evidence="3 4" key="1">
    <citation type="submission" date="2016-08" db="EMBL/GenBank/DDBJ databases">
        <title>Draft genome of Fabibacter sp. strain SK-8.</title>
        <authorList>
            <person name="Wong S.-K."/>
            <person name="Hamasaki K."/>
            <person name="Yoshizawa S."/>
        </authorList>
    </citation>
    <scope>NUCLEOTIDE SEQUENCE [LARGE SCALE GENOMIC DNA]</scope>
    <source>
        <strain evidence="3 4">SK-8</strain>
    </source>
</reference>
<feature type="signal peptide" evidence="2">
    <location>
        <begin position="1"/>
        <end position="23"/>
    </location>
</feature>